<organism evidence="1 2">
    <name type="scientific">Planococcus versutus</name>
    <dbReference type="NCBI Taxonomy" id="1302659"/>
    <lineage>
        <taxon>Bacteria</taxon>
        <taxon>Bacillati</taxon>
        <taxon>Bacillota</taxon>
        <taxon>Bacilli</taxon>
        <taxon>Bacillales</taxon>
        <taxon>Caryophanaceae</taxon>
        <taxon>Planococcus</taxon>
    </lineage>
</organism>
<evidence type="ECO:0000313" key="2">
    <source>
        <dbReference type="Proteomes" id="UP000053354"/>
    </source>
</evidence>
<dbReference type="InterPro" id="IPR021508">
    <property type="entry name" value="Gp17-like"/>
</dbReference>
<name>A0A1B1S5I4_9BACL</name>
<proteinExistence type="predicted"/>
<dbReference type="KEGG" id="pll:I858_015815"/>
<dbReference type="InterPro" id="IPR053745">
    <property type="entry name" value="Viral_Tail_Comp_sf"/>
</dbReference>
<dbReference type="Proteomes" id="UP000053354">
    <property type="component" value="Chromosome"/>
</dbReference>
<dbReference type="AlphaFoldDB" id="A0A1B1S5I4"/>
<evidence type="ECO:0000313" key="1">
    <source>
        <dbReference type="EMBL" id="ANU28456.1"/>
    </source>
</evidence>
<dbReference type="STRING" id="1302659.I858_015815"/>
<dbReference type="RefSeq" id="WP_065524802.1">
    <property type="nucleotide sequence ID" value="NZ_CP016540.2"/>
</dbReference>
<dbReference type="Pfam" id="PF11367">
    <property type="entry name" value="Tail_completion_gp17"/>
    <property type="match status" value="1"/>
</dbReference>
<reference evidence="1" key="1">
    <citation type="submission" date="2016-10" db="EMBL/GenBank/DDBJ databases">
        <authorList>
            <person name="See-Too W.S."/>
        </authorList>
    </citation>
    <scope>NUCLEOTIDE SEQUENCE</scope>
    <source>
        <strain evidence="1">L10.15</strain>
    </source>
</reference>
<gene>
    <name evidence="1" type="ORF">I858_015815</name>
</gene>
<accession>A0A1B1S5I4</accession>
<dbReference type="OrthoDB" id="2880980at2"/>
<keyword evidence="2" id="KW-1185">Reference proteome</keyword>
<sequence>MTQTALWELQKAVYKRLSSDSQLMQLSTGVYDAVEEDLTFPYVTMGAPSTLNISTRTTFVEEVSVTLSTWSVANGKKESYALLNLIHQAIGKGLSIEGPFRLLAVSRPDLQVIDDADPRIKHGLARFTFTIKNN</sequence>
<dbReference type="Gene3D" id="3.30.2000.30">
    <property type="match status" value="1"/>
</dbReference>
<evidence type="ECO:0008006" key="3">
    <source>
        <dbReference type="Google" id="ProtNLM"/>
    </source>
</evidence>
<dbReference type="EMBL" id="CP016540">
    <property type="protein sequence ID" value="ANU28456.1"/>
    <property type="molecule type" value="Genomic_DNA"/>
</dbReference>
<protein>
    <recommendedName>
        <fullName evidence="3">DUF3168 domain-containing protein</fullName>
    </recommendedName>
</protein>